<evidence type="ECO:0000256" key="3">
    <source>
        <dbReference type="ARBA" id="ARBA00023157"/>
    </source>
</evidence>
<dbReference type="InterPro" id="IPR018114">
    <property type="entry name" value="TRYPSIN_HIS"/>
</dbReference>
<reference evidence="6 7" key="2">
    <citation type="submission" date="2019-01" db="EMBL/GenBank/DDBJ databases">
        <title>The decoding of complex shrimp genome reveals the adaptation for benthos swimmer, frequently molting mechanism and breeding impact on genome.</title>
        <authorList>
            <person name="Sun Y."/>
            <person name="Gao Y."/>
            <person name="Yu Y."/>
        </authorList>
    </citation>
    <scope>NUCLEOTIDE SEQUENCE [LARGE SCALE GENOMIC DNA]</scope>
    <source>
        <tissue evidence="6">Muscle</tissue>
    </source>
</reference>
<dbReference type="InterPro" id="IPR001254">
    <property type="entry name" value="Trypsin_dom"/>
</dbReference>
<dbReference type="Gene3D" id="2.40.10.10">
    <property type="entry name" value="Trypsin-like serine proteases"/>
    <property type="match status" value="2"/>
</dbReference>
<keyword evidence="2" id="KW-0964">Secreted</keyword>
<evidence type="ECO:0000313" key="7">
    <source>
        <dbReference type="Proteomes" id="UP000283509"/>
    </source>
</evidence>
<reference evidence="6 7" key="1">
    <citation type="submission" date="2018-04" db="EMBL/GenBank/DDBJ databases">
        <authorList>
            <person name="Zhang X."/>
            <person name="Yuan J."/>
            <person name="Li F."/>
            <person name="Xiang J."/>
        </authorList>
    </citation>
    <scope>NUCLEOTIDE SEQUENCE [LARGE SCALE GENOMIC DNA]</scope>
    <source>
        <tissue evidence="6">Muscle</tissue>
    </source>
</reference>
<name>A0A3R7QGW3_PENVA</name>
<evidence type="ECO:0000256" key="4">
    <source>
        <dbReference type="SAM" id="MobiDB-lite"/>
    </source>
</evidence>
<dbReference type="Pfam" id="PF00089">
    <property type="entry name" value="Trypsin"/>
    <property type="match status" value="1"/>
</dbReference>
<dbReference type="InterPro" id="IPR032059">
    <property type="entry name" value="Mucin-like"/>
</dbReference>
<evidence type="ECO:0000259" key="5">
    <source>
        <dbReference type="PROSITE" id="PS50240"/>
    </source>
</evidence>
<evidence type="ECO:0000256" key="2">
    <source>
        <dbReference type="ARBA" id="ARBA00022525"/>
    </source>
</evidence>
<feature type="domain" description="Peptidase S1" evidence="5">
    <location>
        <begin position="495"/>
        <end position="750"/>
    </location>
</feature>
<dbReference type="SUPFAM" id="SSF50494">
    <property type="entry name" value="Trypsin-like serine proteases"/>
    <property type="match status" value="1"/>
</dbReference>
<dbReference type="PROSITE" id="PS00134">
    <property type="entry name" value="TRYPSIN_HIS"/>
    <property type="match status" value="1"/>
</dbReference>
<organism evidence="6 7">
    <name type="scientific">Penaeus vannamei</name>
    <name type="common">Whiteleg shrimp</name>
    <name type="synonym">Litopenaeus vannamei</name>
    <dbReference type="NCBI Taxonomy" id="6689"/>
    <lineage>
        <taxon>Eukaryota</taxon>
        <taxon>Metazoa</taxon>
        <taxon>Ecdysozoa</taxon>
        <taxon>Arthropoda</taxon>
        <taxon>Crustacea</taxon>
        <taxon>Multicrustacea</taxon>
        <taxon>Malacostraca</taxon>
        <taxon>Eumalacostraca</taxon>
        <taxon>Eucarida</taxon>
        <taxon>Decapoda</taxon>
        <taxon>Dendrobranchiata</taxon>
        <taxon>Penaeoidea</taxon>
        <taxon>Penaeidae</taxon>
        <taxon>Penaeus</taxon>
    </lineage>
</organism>
<sequence>MVAVMEEAMVAVMEEAMVAVMEEAMVAVMEEAMVDGVMVEWWPMDGGYASASTSHYGSSSGYPAAKAPSHYGAPKPPSTSYGAPPAPSTSYGAPKAPSISYGAPKAPSTSYGAPQAPVASYGAPPAPSTSYGAPPAPSTSYGAPPAPATSYVAPKAPSPSYSAPPAPSYSAPSAVGGSLDSGNAGQTIKHVHIHQHVYKLDGGAGGGIGGGYGNNPIPGSGVGGGIGGGYGNNPVFGSGAGGGIGGEYDSNVLSGSDNSFSSTPFRRDTVNNILVDQKEINKNGGFTPSSLPTALGSVAGAPAVEYNVGADGVVEQFSLAESVRDVRPRDLGCTCVPREQCPVDQVISSPFAREDLTNIQDPRNSPSAGRVYSNASNVARHKRDVPNIEDQLAQQGAAPFISFTSASAVRAPTPVPIDVSPDRASSTFVGSQSAGVIQDVTSQYRQELISNRDFASPECGLFEVCCNPEVFQGAFSSTFNSFANPGTCGFRLTDGINGRIRQPLQKEGDAEFGEYPWQAAILKKEGIDNVYVCGGTLIDDRHVLTAAHCVKGYDAIELRVRVGEWDVNSDTEFYTHVESDVNGVFVNPDFYSGNLINDIAVVRMTVPVDFVKNPHVSPVCLPARSQDFTGRRCWITGWGKDGFGEEGQYQSILKETDLLVIPPGECQARLRQTRLGPSYRLHPGMLCAGGELGKDACKGDGGGPLACEDASGRFQLAGIVSWGIGCGQAGIPGVYVNVAYYIDWIAQITRF</sequence>
<accession>A0A3R7QGW3</accession>
<feature type="region of interest" description="Disordered" evidence="4">
    <location>
        <begin position="68"/>
        <end position="94"/>
    </location>
</feature>
<dbReference type="GO" id="GO:0006508">
    <property type="term" value="P:proteolysis"/>
    <property type="evidence" value="ECO:0007669"/>
    <property type="project" value="InterPro"/>
</dbReference>
<dbReference type="PROSITE" id="PS50240">
    <property type="entry name" value="TRYPSIN_DOM"/>
    <property type="match status" value="1"/>
</dbReference>
<dbReference type="PRINTS" id="PR00722">
    <property type="entry name" value="CHYMOTRYPSIN"/>
</dbReference>
<dbReference type="AlphaFoldDB" id="A0A3R7QGW3"/>
<dbReference type="PANTHER" id="PTHR24258">
    <property type="entry name" value="SERINE PROTEASE-RELATED"/>
    <property type="match status" value="1"/>
</dbReference>
<comment type="subcellular location">
    <subcellularLocation>
        <location evidence="1">Secreted</location>
    </subcellularLocation>
</comment>
<keyword evidence="3" id="KW-1015">Disulfide bond</keyword>
<dbReference type="PANTHER" id="PTHR24258:SF143">
    <property type="match status" value="1"/>
</dbReference>
<proteinExistence type="predicted"/>
<evidence type="ECO:0000313" key="6">
    <source>
        <dbReference type="EMBL" id="ROT78439.1"/>
    </source>
</evidence>
<dbReference type="Pfam" id="PF16058">
    <property type="entry name" value="Mucin-like"/>
    <property type="match status" value="1"/>
</dbReference>
<dbReference type="SMART" id="SM00020">
    <property type="entry name" value="Tryp_SPc"/>
    <property type="match status" value="1"/>
</dbReference>
<gene>
    <name evidence="6" type="ORF">C7M84_002839</name>
</gene>
<dbReference type="InterPro" id="IPR043504">
    <property type="entry name" value="Peptidase_S1_PA_chymotrypsin"/>
</dbReference>
<dbReference type="InterPro" id="IPR001314">
    <property type="entry name" value="Peptidase_S1A"/>
</dbReference>
<dbReference type="InterPro" id="IPR009003">
    <property type="entry name" value="Peptidase_S1_PA"/>
</dbReference>
<dbReference type="EMBL" id="QCYY01001378">
    <property type="protein sequence ID" value="ROT78439.1"/>
    <property type="molecule type" value="Genomic_DNA"/>
</dbReference>
<dbReference type="OrthoDB" id="5949700at2759"/>
<keyword evidence="7" id="KW-1185">Reference proteome</keyword>
<feature type="compositionally biased region" description="Low complexity" evidence="4">
    <location>
        <begin position="150"/>
        <end position="161"/>
    </location>
</feature>
<evidence type="ECO:0000256" key="1">
    <source>
        <dbReference type="ARBA" id="ARBA00004613"/>
    </source>
</evidence>
<dbReference type="GO" id="GO:0005576">
    <property type="term" value="C:extracellular region"/>
    <property type="evidence" value="ECO:0007669"/>
    <property type="project" value="UniProtKB-SubCell"/>
</dbReference>
<feature type="region of interest" description="Disordered" evidence="4">
    <location>
        <begin position="112"/>
        <end position="183"/>
    </location>
</feature>
<dbReference type="Proteomes" id="UP000283509">
    <property type="component" value="Unassembled WGS sequence"/>
</dbReference>
<protein>
    <recommendedName>
        <fullName evidence="5">Peptidase S1 domain-containing protein</fullName>
    </recommendedName>
</protein>
<dbReference type="GO" id="GO:0004252">
    <property type="term" value="F:serine-type endopeptidase activity"/>
    <property type="evidence" value="ECO:0007669"/>
    <property type="project" value="InterPro"/>
</dbReference>
<dbReference type="FunFam" id="2.40.10.10:FF:000038">
    <property type="entry name" value="Serine protease"/>
    <property type="match status" value="1"/>
</dbReference>
<comment type="caution">
    <text evidence="6">The sequence shown here is derived from an EMBL/GenBank/DDBJ whole genome shotgun (WGS) entry which is preliminary data.</text>
</comment>
<dbReference type="CDD" id="cd00190">
    <property type="entry name" value="Tryp_SPc"/>
    <property type="match status" value="1"/>
</dbReference>